<dbReference type="InterPro" id="IPR050352">
    <property type="entry name" value="ABCG_transporters"/>
</dbReference>
<comment type="subcellular location">
    <subcellularLocation>
        <location evidence="1">Membrane</location>
        <topology evidence="1">Multi-pass membrane protein</topology>
    </subcellularLocation>
</comment>
<evidence type="ECO:0000256" key="6">
    <source>
        <dbReference type="ARBA" id="ARBA00022840"/>
    </source>
</evidence>
<feature type="transmembrane region" description="Helical" evidence="10">
    <location>
        <begin position="477"/>
        <end position="502"/>
    </location>
</feature>
<dbReference type="Pfam" id="PF00005">
    <property type="entry name" value="ABC_tran"/>
    <property type="match status" value="1"/>
</dbReference>
<dbReference type="PANTHER" id="PTHR48041">
    <property type="entry name" value="ABC TRANSPORTER G FAMILY MEMBER 28"/>
    <property type="match status" value="1"/>
</dbReference>
<evidence type="ECO:0000256" key="5">
    <source>
        <dbReference type="ARBA" id="ARBA00022741"/>
    </source>
</evidence>
<dbReference type="GO" id="GO:0005524">
    <property type="term" value="F:ATP binding"/>
    <property type="evidence" value="ECO:0007669"/>
    <property type="project" value="UniProtKB-KW"/>
</dbReference>
<gene>
    <name evidence="12" type="primary">ABCG2</name>
</gene>
<proteinExistence type="evidence at transcript level"/>
<dbReference type="InterPro" id="IPR027417">
    <property type="entry name" value="P-loop_NTPase"/>
</dbReference>
<evidence type="ECO:0000256" key="4">
    <source>
        <dbReference type="ARBA" id="ARBA00022692"/>
    </source>
</evidence>
<evidence type="ECO:0000256" key="8">
    <source>
        <dbReference type="ARBA" id="ARBA00023136"/>
    </source>
</evidence>
<dbReference type="InterPro" id="IPR043926">
    <property type="entry name" value="ABCG_dom"/>
</dbReference>
<feature type="transmembrane region" description="Helical" evidence="10">
    <location>
        <begin position="631"/>
        <end position="652"/>
    </location>
</feature>
<dbReference type="GO" id="GO:0140359">
    <property type="term" value="F:ABC-type transporter activity"/>
    <property type="evidence" value="ECO:0007669"/>
    <property type="project" value="InterPro"/>
</dbReference>
<feature type="transmembrane region" description="Helical" evidence="10">
    <location>
        <begin position="514"/>
        <end position="535"/>
    </location>
</feature>
<keyword evidence="5" id="KW-0547">Nucleotide-binding</keyword>
<evidence type="ECO:0000259" key="11">
    <source>
        <dbReference type="PROSITE" id="PS50893"/>
    </source>
</evidence>
<dbReference type="PROSITE" id="PS00211">
    <property type="entry name" value="ABC_TRANSPORTER_1"/>
    <property type="match status" value="1"/>
</dbReference>
<dbReference type="GO" id="GO:0005886">
    <property type="term" value="C:plasma membrane"/>
    <property type="evidence" value="ECO:0007669"/>
    <property type="project" value="TreeGrafter"/>
</dbReference>
<evidence type="ECO:0000256" key="2">
    <source>
        <dbReference type="ARBA" id="ARBA00005814"/>
    </source>
</evidence>
<dbReference type="Pfam" id="PF01061">
    <property type="entry name" value="ABC2_membrane"/>
    <property type="match status" value="1"/>
</dbReference>
<protein>
    <submittedName>
        <fullName evidence="12">ATP-binding cassette sub-family G member 1-like protein</fullName>
    </submittedName>
</protein>
<keyword evidence="8 10" id="KW-0472">Membrane</keyword>
<feature type="transmembrane region" description="Helical" evidence="10">
    <location>
        <begin position="547"/>
        <end position="567"/>
    </location>
</feature>
<evidence type="ECO:0000256" key="9">
    <source>
        <dbReference type="SAM" id="MobiDB-lite"/>
    </source>
</evidence>
<evidence type="ECO:0000256" key="1">
    <source>
        <dbReference type="ARBA" id="ARBA00004141"/>
    </source>
</evidence>
<dbReference type="AlphaFoldDB" id="A0A481P0J1"/>
<dbReference type="InterPro" id="IPR013525">
    <property type="entry name" value="ABC2_TM"/>
</dbReference>
<evidence type="ECO:0000256" key="3">
    <source>
        <dbReference type="ARBA" id="ARBA00022448"/>
    </source>
</evidence>
<sequence length="686" mass="76136">MSASTSSALESIVEVLPCPGGVGDAGVEPLPGCSGEGNAKGAPSTSSRHPPVPVTRIPTRLGLTTLTRMAKRPAVDIEFQDLSYTAGSRKILKSISGCFKSGEMTAIMGPSGAGKSTLMNILVGYVTNGVSGSIMTNGFPRQIKLFNKLSSYIMQEDLLQPNLTVRESMMIAARLKLGNELSDRDKNAAVREILVTLGLTKCADTFTDRLSGGQRKRVSVGLELVNNPPVIFLDEPTTGLDIVAINNCIELLKDLSSQGRTIVCTIHQPTASMFNMFDNVYMLAKGQCIYHGTSHQLVPFLSSCNLDCPPTYNPTDFVFEVLEANPELIKVMNSEIQNGRVIWLDPTDNPEPKSKLCRKDTLAVMPNVIGSDSVIHFPTSFFEQVTILLKRMMKQKWRNSTAMRLQMIHHLFSGLIVGSIFYGIGNNASKPFENFKFVLCVAVFFMYTHVITHILTLPNEIKIMKREYFNRWYGLKAYFTALTLHTVPTTIILGMLFNTIVYIMADEPLELPRFIWFSSFTIMVALVSEGLGVLIGCNFNCTNGAVVGPSVMAPILMIAIHGMGYGLHIKPFMQSLMKLSFIRVAVVGIVTSLYENGRGPMECKTQTHPYCHYRDPYMLVRDLGMTNQSTVHQILGLIGFLLLFRTAAFLTLRYTLMTDIRSQVFAYTKKIFKRNKEKRLLLSDDK</sequence>
<keyword evidence="6 12" id="KW-0067">ATP-binding</keyword>
<dbReference type="GO" id="GO:0016887">
    <property type="term" value="F:ATP hydrolysis activity"/>
    <property type="evidence" value="ECO:0007669"/>
    <property type="project" value="InterPro"/>
</dbReference>
<comment type="similarity">
    <text evidence="2">Belongs to the ABC transporter superfamily. ABCG family. Eye pigment precursor importer (TC 3.A.1.204) subfamily.</text>
</comment>
<dbReference type="EMBL" id="MH481838">
    <property type="protein sequence ID" value="QAV55725.1"/>
    <property type="molecule type" value="mRNA"/>
</dbReference>
<dbReference type="SUPFAM" id="SSF52540">
    <property type="entry name" value="P-loop containing nucleoside triphosphate hydrolases"/>
    <property type="match status" value="1"/>
</dbReference>
<dbReference type="PROSITE" id="PS50893">
    <property type="entry name" value="ABC_TRANSPORTER_2"/>
    <property type="match status" value="1"/>
</dbReference>
<reference evidence="12" key="1">
    <citation type="journal article" date="2019" name="Front. Physiol.">
        <title>Protective and Detoxifying Enzyme Activity and ABCG Subfamily Gene Expression in Sogatella furcifera Under Insecticide Stress.</title>
        <authorList>
            <person name="Zhou C."/>
            <person name="Yang H."/>
            <person name="Wang Z."/>
            <person name="Long G.Y."/>
            <person name="Jin D.C."/>
        </authorList>
    </citation>
    <scope>NUCLEOTIDE SEQUENCE</scope>
</reference>
<keyword evidence="7 10" id="KW-1133">Transmembrane helix</keyword>
<keyword evidence="4 10" id="KW-0812">Transmembrane</keyword>
<evidence type="ECO:0000313" key="12">
    <source>
        <dbReference type="EMBL" id="QAV55725.1"/>
    </source>
</evidence>
<dbReference type="InterPro" id="IPR003439">
    <property type="entry name" value="ABC_transporter-like_ATP-bd"/>
</dbReference>
<keyword evidence="3" id="KW-0813">Transport</keyword>
<dbReference type="Gene3D" id="3.40.50.300">
    <property type="entry name" value="P-loop containing nucleotide triphosphate hydrolases"/>
    <property type="match status" value="1"/>
</dbReference>
<dbReference type="PANTHER" id="PTHR48041:SF105">
    <property type="entry name" value="FI02074P"/>
    <property type="match status" value="1"/>
</dbReference>
<feature type="transmembrane region" description="Helical" evidence="10">
    <location>
        <begin position="437"/>
        <end position="457"/>
    </location>
</feature>
<dbReference type="InterPro" id="IPR003593">
    <property type="entry name" value="AAA+_ATPase"/>
</dbReference>
<feature type="region of interest" description="Disordered" evidence="9">
    <location>
        <begin position="29"/>
        <end position="54"/>
    </location>
</feature>
<dbReference type="Pfam" id="PF19055">
    <property type="entry name" value="ABC2_membrane_7"/>
    <property type="match status" value="1"/>
</dbReference>
<evidence type="ECO:0000256" key="7">
    <source>
        <dbReference type="ARBA" id="ARBA00022989"/>
    </source>
</evidence>
<dbReference type="SMART" id="SM00382">
    <property type="entry name" value="AAA"/>
    <property type="match status" value="1"/>
</dbReference>
<organism evidence="12">
    <name type="scientific">Sogatella furcifera</name>
    <name type="common">White-backed planthopper</name>
    <dbReference type="NCBI Taxonomy" id="113103"/>
    <lineage>
        <taxon>Eukaryota</taxon>
        <taxon>Metazoa</taxon>
        <taxon>Ecdysozoa</taxon>
        <taxon>Arthropoda</taxon>
        <taxon>Hexapoda</taxon>
        <taxon>Insecta</taxon>
        <taxon>Pterygota</taxon>
        <taxon>Neoptera</taxon>
        <taxon>Paraneoptera</taxon>
        <taxon>Hemiptera</taxon>
        <taxon>Auchenorrhyncha</taxon>
        <taxon>Fulgoroidea</taxon>
        <taxon>Delphacidae</taxon>
        <taxon>Delphacinae</taxon>
        <taxon>Sogatella</taxon>
    </lineage>
</organism>
<evidence type="ECO:0000256" key="10">
    <source>
        <dbReference type="SAM" id="Phobius"/>
    </source>
</evidence>
<name>A0A481P0J1_SOGFU</name>
<accession>A0A481P0J1</accession>
<dbReference type="CDD" id="cd03213">
    <property type="entry name" value="ABCG_EPDR"/>
    <property type="match status" value="1"/>
</dbReference>
<feature type="transmembrane region" description="Helical" evidence="10">
    <location>
        <begin position="407"/>
        <end position="425"/>
    </location>
</feature>
<feature type="domain" description="ABC transporter" evidence="11">
    <location>
        <begin position="77"/>
        <end position="310"/>
    </location>
</feature>
<dbReference type="FunFam" id="3.40.50.300:FF:001077">
    <property type="entry name" value="Uncharacterized protein, isoform A"/>
    <property type="match status" value="1"/>
</dbReference>
<dbReference type="InterPro" id="IPR017871">
    <property type="entry name" value="ABC_transporter-like_CS"/>
</dbReference>